<protein>
    <recommendedName>
        <fullName evidence="3">Flagellar operon protein</fullName>
    </recommendedName>
</protein>
<dbReference type="AlphaFoldDB" id="A0A0F5PM17"/>
<dbReference type="Pfam" id="PF12611">
    <property type="entry name" value="Flagellar_put"/>
    <property type="match status" value="1"/>
</dbReference>
<comment type="caution">
    <text evidence="1">The sequence shown here is derived from an EMBL/GenBank/DDBJ whole genome shotgun (WGS) entry which is preliminary data.</text>
</comment>
<gene>
    <name evidence="1" type="ORF">CDSM653_01354</name>
</gene>
<dbReference type="InterPro" id="IPR013367">
    <property type="entry name" value="Flagellar_put"/>
</dbReference>
<organism evidence="1 2">
    <name type="scientific">Caldanaerobacter subterraneus subsp. pacificus DSM 12653</name>
    <dbReference type="NCBI Taxonomy" id="391606"/>
    <lineage>
        <taxon>Bacteria</taxon>
        <taxon>Bacillati</taxon>
        <taxon>Bacillota</taxon>
        <taxon>Clostridia</taxon>
        <taxon>Thermoanaerobacterales</taxon>
        <taxon>Thermoanaerobacteraceae</taxon>
        <taxon>Caldanaerobacter</taxon>
    </lineage>
</organism>
<reference evidence="1 2" key="1">
    <citation type="submission" date="2008-07" db="EMBL/GenBank/DDBJ databases">
        <authorList>
            <person name="Gonzalez J."/>
            <person name="Sokolova T."/>
            <person name="Ferriera S."/>
            <person name="Johnson J."/>
            <person name="Kravitz S."/>
            <person name="Beeson K."/>
            <person name="Sutton G."/>
            <person name="Rogers Y.-H."/>
            <person name="Friedman R."/>
            <person name="Frazier M."/>
            <person name="Venter J.C."/>
        </authorList>
    </citation>
    <scope>NUCLEOTIDE SEQUENCE [LARGE SCALE GENOMIC DNA]</scope>
    <source>
        <strain evidence="1 2">DSM 12653</strain>
    </source>
</reference>
<dbReference type="NCBIfam" id="TIGR02530">
    <property type="entry name" value="flg_new"/>
    <property type="match status" value="1"/>
</dbReference>
<sequence>MKVHFNSLNGPSIQKPQPSYGEAFKQVFEEKLAEIKFSKHSLLRMEARNVKITPDEYKKLLEAVEKASGKGIKDSLIIMDNKAFVVNLKSRTVITAMDESMLKNSVFTNIDGAVII</sequence>
<evidence type="ECO:0008006" key="3">
    <source>
        <dbReference type="Google" id="ProtNLM"/>
    </source>
</evidence>
<accession>A0A0F5PM17</accession>
<reference evidence="2" key="3">
    <citation type="submission" date="2015-02" db="EMBL/GenBank/DDBJ databases">
        <title>Genome analysis of three genomes within the thermophilic hydrogenogenic bacterial species Caldanaerobacter subterraneus.</title>
        <authorList>
            <person name="Sant'Anna F.H."/>
            <person name="Lebedinsky A."/>
            <person name="Sokolova T."/>
            <person name="Robb F.T."/>
            <person name="Gonzalez J.M."/>
        </authorList>
    </citation>
    <scope>NUCLEOTIDE SEQUENCE [LARGE SCALE GENOMIC DNA]</scope>
    <source>
        <strain evidence="2">DSM 12653</strain>
    </source>
</reference>
<evidence type="ECO:0000313" key="2">
    <source>
        <dbReference type="Proteomes" id="UP000010146"/>
    </source>
</evidence>
<name>A0A0F5PM17_9THEO</name>
<evidence type="ECO:0000313" key="1">
    <source>
        <dbReference type="EMBL" id="KKC29635.1"/>
    </source>
</evidence>
<reference evidence="1 2" key="2">
    <citation type="journal article" date="2015" name="BMC Genomics">
        <title>Analysis of three genomes within the thermophilic bacterial species Caldanaerobacter subterraneus with a focus on carbon monoxide dehydrogenase evolution and hydrolase diversity.</title>
        <authorList>
            <person name="Sant'Anna F.H."/>
            <person name="Lebedinsky A.V."/>
            <person name="Sokolova T.G."/>
            <person name="Robb F.T."/>
            <person name="Gonzalez J.M."/>
        </authorList>
    </citation>
    <scope>NUCLEOTIDE SEQUENCE [LARGE SCALE GENOMIC DNA]</scope>
    <source>
        <strain evidence="1 2">DSM 12653</strain>
    </source>
</reference>
<proteinExistence type="predicted"/>
<dbReference type="EMBL" id="ABXP02000075">
    <property type="protein sequence ID" value="KKC29635.1"/>
    <property type="molecule type" value="Genomic_DNA"/>
</dbReference>
<dbReference type="Proteomes" id="UP000010146">
    <property type="component" value="Unassembled WGS sequence"/>
</dbReference>